<proteinExistence type="predicted"/>
<evidence type="ECO:0000256" key="1">
    <source>
        <dbReference type="SAM" id="SignalP"/>
    </source>
</evidence>
<sequence>MKKALLSLLLLLTCFSFANAQIDYVKEEKPPLKDRLFFGGNFGLSFGTFTYIEVSPTVGVMVTPKFSTGLGVVYQYYEDKRFDPKLTSSTYGFRWFGRYNIYKNFFLRGEVEGLNLEVYNVRETKREWVPGVFLGAGYFQPFGKRGGVSVSVLYNFTYDEFKSPYSDPYVIRVGFAI</sequence>
<keyword evidence="3" id="KW-1185">Reference proteome</keyword>
<dbReference type="RefSeq" id="WP_338237439.1">
    <property type="nucleotide sequence ID" value="NZ_BQKE01000001.1"/>
</dbReference>
<feature type="signal peptide" evidence="1">
    <location>
        <begin position="1"/>
        <end position="20"/>
    </location>
</feature>
<dbReference type="Proteomes" id="UP001310022">
    <property type="component" value="Unassembled WGS sequence"/>
</dbReference>
<evidence type="ECO:0000313" key="2">
    <source>
        <dbReference type="EMBL" id="GJM62034.1"/>
    </source>
</evidence>
<organism evidence="2 3">
    <name type="scientific">Persicobacter diffluens</name>
    <dbReference type="NCBI Taxonomy" id="981"/>
    <lineage>
        <taxon>Bacteria</taxon>
        <taxon>Pseudomonadati</taxon>
        <taxon>Bacteroidota</taxon>
        <taxon>Cytophagia</taxon>
        <taxon>Cytophagales</taxon>
        <taxon>Persicobacteraceae</taxon>
        <taxon>Persicobacter</taxon>
    </lineage>
</organism>
<comment type="caution">
    <text evidence="2">The sequence shown here is derived from an EMBL/GenBank/DDBJ whole genome shotgun (WGS) entry which is preliminary data.</text>
</comment>
<feature type="chain" id="PRO_5042844445" description="Outer membrane protein beta-barrel domain-containing protein" evidence="1">
    <location>
        <begin position="21"/>
        <end position="177"/>
    </location>
</feature>
<evidence type="ECO:0008006" key="4">
    <source>
        <dbReference type="Google" id="ProtNLM"/>
    </source>
</evidence>
<name>A0AAN5AKF5_9BACT</name>
<evidence type="ECO:0000313" key="3">
    <source>
        <dbReference type="Proteomes" id="UP001310022"/>
    </source>
</evidence>
<dbReference type="AlphaFoldDB" id="A0AAN5AKF5"/>
<gene>
    <name evidence="2" type="ORF">PEDI_25860</name>
</gene>
<accession>A0AAN5AKF5</accession>
<dbReference type="EMBL" id="BQKE01000001">
    <property type="protein sequence ID" value="GJM62034.1"/>
    <property type="molecule type" value="Genomic_DNA"/>
</dbReference>
<protein>
    <recommendedName>
        <fullName evidence="4">Outer membrane protein beta-barrel domain-containing protein</fullName>
    </recommendedName>
</protein>
<keyword evidence="1" id="KW-0732">Signal</keyword>
<reference evidence="2 3" key="1">
    <citation type="submission" date="2021-12" db="EMBL/GenBank/DDBJ databases">
        <title>Genome sequencing of bacteria with rrn-lacking chromosome and rrn-plasmid.</title>
        <authorList>
            <person name="Anda M."/>
            <person name="Iwasaki W."/>
        </authorList>
    </citation>
    <scope>NUCLEOTIDE SEQUENCE [LARGE SCALE GENOMIC DNA]</scope>
    <source>
        <strain evidence="2 3">NBRC 15940</strain>
    </source>
</reference>